<dbReference type="GO" id="GO:0005886">
    <property type="term" value="C:plasma membrane"/>
    <property type="evidence" value="ECO:0007669"/>
    <property type="project" value="UniProtKB-SubCell"/>
</dbReference>
<dbReference type="InterPro" id="IPR036259">
    <property type="entry name" value="MFS_trans_sf"/>
</dbReference>
<sequence length="439" mass="46267">MTVVQSGLKRVALDIRPLSFPAYRRLLIGQGVSFIGFQLTAVAVSDEVYQITKSSLWVGLLGPANLIPLVIFGLWGGAIADAVDRRKLLLGGSVFAWLATLALLIQTLAGLRNVYLILAAVVVQSIGFSITSPTRGAIIPRLLPADRVPAANTLNFLISSLGSVLGPLLGGILIRWGYGTAYLLDAILFGAGFYAAVRLPRLAPLGDNISRPGLRSVIDGLQYIATRPIVMMSFLVDIIAMGFAMPRALFPELTAERFAGSTTAFGWLSASIAIGSVMAGLFSGWIGRVRRQGVALTIVIAFWGLTVTAAAFAHQLWLVVVLLALGGAADLVSAVWRQTILQTYAPDEMRGRMQGVFMVVVAGGPRLGDLRAGATAAAFGLVPAWAGGGIVCAVLVLITGFAVTSFRRYDSTVRPPVETREPSASPQPAGALEPEAEGA</sequence>
<keyword evidence="2" id="KW-0813">Transport</keyword>
<feature type="transmembrane region" description="Helical" evidence="8">
    <location>
        <begin position="26"/>
        <end position="44"/>
    </location>
</feature>
<feature type="transmembrane region" description="Helical" evidence="8">
    <location>
        <begin position="356"/>
        <end position="379"/>
    </location>
</feature>
<dbReference type="PANTHER" id="PTHR23513">
    <property type="entry name" value="INTEGRAL MEMBRANE EFFLUX PROTEIN-RELATED"/>
    <property type="match status" value="1"/>
</dbReference>
<feature type="transmembrane region" description="Helical" evidence="8">
    <location>
        <begin position="220"/>
        <end position="244"/>
    </location>
</feature>
<comment type="caution">
    <text evidence="10">The sequence shown here is derived from an EMBL/GenBank/DDBJ whole genome shotgun (WGS) entry which is preliminary data.</text>
</comment>
<dbReference type="Proteomes" id="UP000605992">
    <property type="component" value="Unassembled WGS sequence"/>
</dbReference>
<feature type="domain" description="Major facilitator superfamily (MFS) profile" evidence="9">
    <location>
        <begin position="17"/>
        <end position="407"/>
    </location>
</feature>
<feature type="transmembrane region" description="Helical" evidence="8">
    <location>
        <begin position="88"/>
        <end position="108"/>
    </location>
</feature>
<evidence type="ECO:0000256" key="5">
    <source>
        <dbReference type="ARBA" id="ARBA00022989"/>
    </source>
</evidence>
<dbReference type="Gene3D" id="1.20.1250.20">
    <property type="entry name" value="MFS general substrate transporter like domains"/>
    <property type="match status" value="1"/>
</dbReference>
<evidence type="ECO:0000256" key="3">
    <source>
        <dbReference type="ARBA" id="ARBA00022475"/>
    </source>
</evidence>
<feature type="transmembrane region" description="Helical" evidence="8">
    <location>
        <begin position="154"/>
        <end position="174"/>
    </location>
</feature>
<dbReference type="RefSeq" id="WP_239119063.1">
    <property type="nucleotide sequence ID" value="NZ_BOOR01000021.1"/>
</dbReference>
<feature type="transmembrane region" description="Helical" evidence="8">
    <location>
        <begin position="317"/>
        <end position="336"/>
    </location>
</feature>
<feature type="transmembrane region" description="Helical" evidence="8">
    <location>
        <begin position="293"/>
        <end position="311"/>
    </location>
</feature>
<evidence type="ECO:0000256" key="2">
    <source>
        <dbReference type="ARBA" id="ARBA00022448"/>
    </source>
</evidence>
<gene>
    <name evidence="10" type="ORF">Pth03_31240</name>
</gene>
<evidence type="ECO:0000256" key="4">
    <source>
        <dbReference type="ARBA" id="ARBA00022692"/>
    </source>
</evidence>
<comment type="subcellular location">
    <subcellularLocation>
        <location evidence="1">Cell inner membrane</location>
        <topology evidence="1">Multi-pass membrane protein</topology>
    </subcellularLocation>
</comment>
<evidence type="ECO:0000256" key="7">
    <source>
        <dbReference type="SAM" id="MobiDB-lite"/>
    </source>
</evidence>
<feature type="transmembrane region" description="Helical" evidence="8">
    <location>
        <begin position="56"/>
        <end position="76"/>
    </location>
</feature>
<accession>A0A8J3VCE1</accession>
<dbReference type="PROSITE" id="PS50850">
    <property type="entry name" value="MFS"/>
    <property type="match status" value="1"/>
</dbReference>
<proteinExistence type="predicted"/>
<feature type="transmembrane region" description="Helical" evidence="8">
    <location>
        <begin position="114"/>
        <end position="133"/>
    </location>
</feature>
<name>A0A8J3VCE1_9ACTN</name>
<dbReference type="GO" id="GO:0022857">
    <property type="term" value="F:transmembrane transporter activity"/>
    <property type="evidence" value="ECO:0007669"/>
    <property type="project" value="InterPro"/>
</dbReference>
<evidence type="ECO:0000259" key="9">
    <source>
        <dbReference type="PROSITE" id="PS50850"/>
    </source>
</evidence>
<evidence type="ECO:0000313" key="11">
    <source>
        <dbReference type="Proteomes" id="UP000605992"/>
    </source>
</evidence>
<keyword evidence="4 8" id="KW-0812">Transmembrane</keyword>
<keyword evidence="6 8" id="KW-0472">Membrane</keyword>
<dbReference type="PANTHER" id="PTHR23513:SF9">
    <property type="entry name" value="ENTEROBACTIN EXPORTER ENTS"/>
    <property type="match status" value="1"/>
</dbReference>
<keyword evidence="5 8" id="KW-1133">Transmembrane helix</keyword>
<evidence type="ECO:0000256" key="6">
    <source>
        <dbReference type="ARBA" id="ARBA00023136"/>
    </source>
</evidence>
<feature type="transmembrane region" description="Helical" evidence="8">
    <location>
        <begin position="180"/>
        <end position="199"/>
    </location>
</feature>
<evidence type="ECO:0000256" key="8">
    <source>
        <dbReference type="SAM" id="Phobius"/>
    </source>
</evidence>
<organism evidence="10 11">
    <name type="scientific">Planotetraspora thailandica</name>
    <dbReference type="NCBI Taxonomy" id="487172"/>
    <lineage>
        <taxon>Bacteria</taxon>
        <taxon>Bacillati</taxon>
        <taxon>Actinomycetota</taxon>
        <taxon>Actinomycetes</taxon>
        <taxon>Streptosporangiales</taxon>
        <taxon>Streptosporangiaceae</taxon>
        <taxon>Planotetraspora</taxon>
    </lineage>
</organism>
<dbReference type="SUPFAM" id="SSF103473">
    <property type="entry name" value="MFS general substrate transporter"/>
    <property type="match status" value="1"/>
</dbReference>
<evidence type="ECO:0000313" key="10">
    <source>
        <dbReference type="EMBL" id="GII54735.1"/>
    </source>
</evidence>
<reference evidence="10" key="1">
    <citation type="submission" date="2021-01" db="EMBL/GenBank/DDBJ databases">
        <title>Whole genome shotgun sequence of Planotetraspora thailandica NBRC 104271.</title>
        <authorList>
            <person name="Komaki H."/>
            <person name="Tamura T."/>
        </authorList>
    </citation>
    <scope>NUCLEOTIDE SEQUENCE</scope>
    <source>
        <strain evidence="10">NBRC 104271</strain>
    </source>
</reference>
<feature type="transmembrane region" description="Helical" evidence="8">
    <location>
        <begin position="385"/>
        <end position="406"/>
    </location>
</feature>
<keyword evidence="3" id="KW-1003">Cell membrane</keyword>
<protein>
    <submittedName>
        <fullName evidence="10">MFS transporter</fullName>
    </submittedName>
</protein>
<dbReference type="Pfam" id="PF05977">
    <property type="entry name" value="MFS_3"/>
    <property type="match status" value="1"/>
</dbReference>
<dbReference type="CDD" id="cd06173">
    <property type="entry name" value="MFS_MefA_like"/>
    <property type="match status" value="1"/>
</dbReference>
<feature type="region of interest" description="Disordered" evidence="7">
    <location>
        <begin position="414"/>
        <end position="439"/>
    </location>
</feature>
<dbReference type="InterPro" id="IPR010290">
    <property type="entry name" value="TM_effector"/>
</dbReference>
<dbReference type="AlphaFoldDB" id="A0A8J3VCE1"/>
<feature type="transmembrane region" description="Helical" evidence="8">
    <location>
        <begin position="264"/>
        <end position="286"/>
    </location>
</feature>
<keyword evidence="11" id="KW-1185">Reference proteome</keyword>
<dbReference type="EMBL" id="BOOR01000021">
    <property type="protein sequence ID" value="GII54735.1"/>
    <property type="molecule type" value="Genomic_DNA"/>
</dbReference>
<evidence type="ECO:0000256" key="1">
    <source>
        <dbReference type="ARBA" id="ARBA00004429"/>
    </source>
</evidence>
<dbReference type="InterPro" id="IPR020846">
    <property type="entry name" value="MFS_dom"/>
</dbReference>